<sequence>MSGSKRPSEQRCKARRRESRVDVAQLCHGGARQRPATSDERQQAASSATVQGGKLREGAGANRKQDRLMSHRLSRNKYCGLFALDIQKKRGENWVQDSTKK</sequence>
<accession>A0A4U6VKS2</accession>
<protein>
    <submittedName>
        <fullName evidence="2">Uncharacterized protein</fullName>
    </submittedName>
</protein>
<evidence type="ECO:0000313" key="2">
    <source>
        <dbReference type="EMBL" id="TKW30280.1"/>
    </source>
</evidence>
<proteinExistence type="predicted"/>
<evidence type="ECO:0000313" key="3">
    <source>
        <dbReference type="Proteomes" id="UP000298652"/>
    </source>
</evidence>
<name>A0A4U6VKS2_SETVI</name>
<keyword evidence="3" id="KW-1185">Reference proteome</keyword>
<evidence type="ECO:0000256" key="1">
    <source>
        <dbReference type="SAM" id="MobiDB-lite"/>
    </source>
</evidence>
<feature type="region of interest" description="Disordered" evidence="1">
    <location>
        <begin position="1"/>
        <end position="68"/>
    </location>
</feature>
<reference evidence="2" key="1">
    <citation type="submission" date="2019-03" db="EMBL/GenBank/DDBJ databases">
        <title>WGS assembly of Setaria viridis.</title>
        <authorList>
            <person name="Huang P."/>
            <person name="Jenkins J."/>
            <person name="Grimwood J."/>
            <person name="Barry K."/>
            <person name="Healey A."/>
            <person name="Mamidi S."/>
            <person name="Sreedasyam A."/>
            <person name="Shu S."/>
            <person name="Feldman M."/>
            <person name="Wu J."/>
            <person name="Yu Y."/>
            <person name="Chen C."/>
            <person name="Johnson J."/>
            <person name="Rokhsar D."/>
            <person name="Baxter I."/>
            <person name="Schmutz J."/>
            <person name="Brutnell T."/>
            <person name="Kellogg E."/>
        </authorList>
    </citation>
    <scope>NUCLEOTIDE SEQUENCE [LARGE SCALE GENOMIC DNA]</scope>
</reference>
<dbReference type="Proteomes" id="UP000298652">
    <property type="component" value="Chromosome 2"/>
</dbReference>
<feature type="compositionally biased region" description="Basic and acidic residues" evidence="1">
    <location>
        <begin position="1"/>
        <end position="12"/>
    </location>
</feature>
<gene>
    <name evidence="2" type="ORF">SEVIR_2G025700v2</name>
</gene>
<organism evidence="2 3">
    <name type="scientific">Setaria viridis</name>
    <name type="common">Green bristlegrass</name>
    <name type="synonym">Setaria italica subsp. viridis</name>
    <dbReference type="NCBI Taxonomy" id="4556"/>
    <lineage>
        <taxon>Eukaryota</taxon>
        <taxon>Viridiplantae</taxon>
        <taxon>Streptophyta</taxon>
        <taxon>Embryophyta</taxon>
        <taxon>Tracheophyta</taxon>
        <taxon>Spermatophyta</taxon>
        <taxon>Magnoliopsida</taxon>
        <taxon>Liliopsida</taxon>
        <taxon>Poales</taxon>
        <taxon>Poaceae</taxon>
        <taxon>PACMAD clade</taxon>
        <taxon>Panicoideae</taxon>
        <taxon>Panicodae</taxon>
        <taxon>Paniceae</taxon>
        <taxon>Cenchrinae</taxon>
        <taxon>Setaria</taxon>
    </lineage>
</organism>
<dbReference type="AlphaFoldDB" id="A0A4U6VKS2"/>
<dbReference type="Gramene" id="TKW30280">
    <property type="protein sequence ID" value="TKW30280"/>
    <property type="gene ID" value="SEVIR_2G025700v2"/>
</dbReference>
<dbReference type="EMBL" id="CM016553">
    <property type="protein sequence ID" value="TKW30280.1"/>
    <property type="molecule type" value="Genomic_DNA"/>
</dbReference>